<dbReference type="Gene3D" id="3.40.710.10">
    <property type="entry name" value="DD-peptidase/beta-lactamase superfamily"/>
    <property type="match status" value="1"/>
</dbReference>
<dbReference type="GO" id="GO:0016787">
    <property type="term" value="F:hydrolase activity"/>
    <property type="evidence" value="ECO:0007669"/>
    <property type="project" value="UniProtKB-KW"/>
</dbReference>
<keyword evidence="2" id="KW-0378">Hydrolase</keyword>
<keyword evidence="3" id="KW-1185">Reference proteome</keyword>
<evidence type="ECO:0000313" key="3">
    <source>
        <dbReference type="Proteomes" id="UP001327027"/>
    </source>
</evidence>
<organism evidence="2 3">
    <name type="scientific">Aquimarina gracilis</name>
    <dbReference type="NCBI Taxonomy" id="874422"/>
    <lineage>
        <taxon>Bacteria</taxon>
        <taxon>Pseudomonadati</taxon>
        <taxon>Bacteroidota</taxon>
        <taxon>Flavobacteriia</taxon>
        <taxon>Flavobacteriales</taxon>
        <taxon>Flavobacteriaceae</taxon>
        <taxon>Aquimarina</taxon>
    </lineage>
</organism>
<feature type="domain" description="Beta-lactamase-related" evidence="1">
    <location>
        <begin position="39"/>
        <end position="341"/>
    </location>
</feature>
<comment type="caution">
    <text evidence="2">The sequence shown here is derived from an EMBL/GenBank/DDBJ whole genome shotgun (WGS) entry which is preliminary data.</text>
</comment>
<dbReference type="PROSITE" id="PS51257">
    <property type="entry name" value="PROKAR_LIPOPROTEIN"/>
    <property type="match status" value="1"/>
</dbReference>
<name>A0ABU5ZRS1_9FLAO</name>
<evidence type="ECO:0000259" key="1">
    <source>
        <dbReference type="Pfam" id="PF00144"/>
    </source>
</evidence>
<gene>
    <name evidence="2" type="ORF">U6A24_04805</name>
</gene>
<accession>A0ABU5ZRS1</accession>
<dbReference type="Pfam" id="PF00144">
    <property type="entry name" value="Beta-lactamase"/>
    <property type="match status" value="1"/>
</dbReference>
<evidence type="ECO:0000313" key="2">
    <source>
        <dbReference type="EMBL" id="MEB3344765.1"/>
    </source>
</evidence>
<sequence length="363" mass="41265">MKRFFLLLIPLSIISCTQSRSIQKPTKNIYSELNDKIPKWLKEYDIPGVSVTSIEEGKIVWSKTFGMQNENTKATDSTLYLSASIAKPMTAEIFLRLASEGKVNLDESMAKYWLDPDIAEDDRAKLLTPRHVLTHQTGFKNWRRMTGGKLQFEWNPGTKMGYSGEGFLYLVKYLENKLKKPFNQIAKEVLFIPEEMHSASYVYQDGFDNKMAWPYFPNSVWQEPRKVENASGAGGLRITTQDYAKFVVSILNNNRVSSQLRKEQFTISLNQFEHCRKSSTTPDACPKNLGFGLGWYIYDFKNERVIGHTGANAAERTLAVFSPDTKKGLVVMSNGSNGNHILFKIADAIGINKNFIDIEKPKK</sequence>
<dbReference type="RefSeq" id="WP_324178803.1">
    <property type="nucleotide sequence ID" value="NZ_BAABAW010000003.1"/>
</dbReference>
<proteinExistence type="predicted"/>
<dbReference type="PANTHER" id="PTHR43283:SF18">
    <property type="match status" value="1"/>
</dbReference>
<dbReference type="InterPro" id="IPR012338">
    <property type="entry name" value="Beta-lactam/transpept-like"/>
</dbReference>
<protein>
    <submittedName>
        <fullName evidence="2">Serine hydrolase domain-containing protein</fullName>
        <ecNumber evidence="2">3.1.1.103</ecNumber>
    </submittedName>
</protein>
<dbReference type="InterPro" id="IPR001466">
    <property type="entry name" value="Beta-lactam-related"/>
</dbReference>
<reference evidence="2 3" key="1">
    <citation type="journal article" date="2013" name="Int. J. Syst. Evol. Microbiol.">
        <title>Aquimarina gracilis sp. nov., isolated from the gut microflora of a mussel, Mytilus coruscus, and emended description of Aquimarina spongiae.</title>
        <authorList>
            <person name="Park S.C."/>
            <person name="Choe H.N."/>
            <person name="Baik K.S."/>
            <person name="Seong C.N."/>
        </authorList>
    </citation>
    <scope>NUCLEOTIDE SEQUENCE [LARGE SCALE GENOMIC DNA]</scope>
    <source>
        <strain evidence="2 3">PSC32</strain>
    </source>
</reference>
<dbReference type="EC" id="3.1.1.103" evidence="2"/>
<dbReference type="PANTHER" id="PTHR43283">
    <property type="entry name" value="BETA-LACTAMASE-RELATED"/>
    <property type="match status" value="1"/>
</dbReference>
<dbReference type="SUPFAM" id="SSF56601">
    <property type="entry name" value="beta-lactamase/transpeptidase-like"/>
    <property type="match status" value="1"/>
</dbReference>
<dbReference type="Proteomes" id="UP001327027">
    <property type="component" value="Unassembled WGS sequence"/>
</dbReference>
<dbReference type="InterPro" id="IPR050789">
    <property type="entry name" value="Diverse_Enzym_Activities"/>
</dbReference>
<dbReference type="EMBL" id="JAYKLX010000002">
    <property type="protein sequence ID" value="MEB3344765.1"/>
    <property type="molecule type" value="Genomic_DNA"/>
</dbReference>